<dbReference type="EMBL" id="POUA01000325">
    <property type="protein sequence ID" value="PZG31476.1"/>
    <property type="molecule type" value="Genomic_DNA"/>
</dbReference>
<dbReference type="SUPFAM" id="SSF52540">
    <property type="entry name" value="P-loop containing nucleoside triphosphate hydrolases"/>
    <property type="match status" value="1"/>
</dbReference>
<accession>A0A2W2F3C4</accession>
<evidence type="ECO:0000313" key="1">
    <source>
        <dbReference type="EMBL" id="PZG31476.1"/>
    </source>
</evidence>
<keyword evidence="1" id="KW-0808">Transferase</keyword>
<organism evidence="1 2">
    <name type="scientific">Spongiactinospora gelatinilytica</name>
    <dbReference type="NCBI Taxonomy" id="2666298"/>
    <lineage>
        <taxon>Bacteria</taxon>
        <taxon>Bacillati</taxon>
        <taxon>Actinomycetota</taxon>
        <taxon>Actinomycetes</taxon>
        <taxon>Streptosporangiales</taxon>
        <taxon>Streptosporangiaceae</taxon>
        <taxon>Spongiactinospora</taxon>
    </lineage>
</organism>
<evidence type="ECO:0000313" key="2">
    <source>
        <dbReference type="Proteomes" id="UP000248544"/>
    </source>
</evidence>
<proteinExistence type="predicted"/>
<dbReference type="Pfam" id="PF13671">
    <property type="entry name" value="AAA_33"/>
    <property type="match status" value="1"/>
</dbReference>
<keyword evidence="2" id="KW-1185">Reference proteome</keyword>
<dbReference type="GO" id="GO:0016740">
    <property type="term" value="F:transferase activity"/>
    <property type="evidence" value="ECO:0007669"/>
    <property type="project" value="UniProtKB-KW"/>
</dbReference>
<protein>
    <submittedName>
        <fullName evidence="1">Phosphotransferase</fullName>
    </submittedName>
</protein>
<dbReference type="Proteomes" id="UP000248544">
    <property type="component" value="Unassembled WGS sequence"/>
</dbReference>
<comment type="caution">
    <text evidence="1">The sequence shown here is derived from an EMBL/GenBank/DDBJ whole genome shotgun (WGS) entry which is preliminary data.</text>
</comment>
<dbReference type="RefSeq" id="WP_111170775.1">
    <property type="nucleotide sequence ID" value="NZ_POUA01000325.1"/>
</dbReference>
<gene>
    <name evidence="1" type="ORF">C1I98_30095</name>
</gene>
<sequence length="179" mass="19395">MRSIFIITGVQASGKSTVARLLAESAELPRSVHVGGDVFRRMVVNGRAEMTAEPSPEAVAQLRLRHRLTATVADTYFGAGFGVVIQDVIIGPYLGEMVAAIKSRPLHVVVLAPSVAAVAAREAARSKDVYGIWTIEALDRTLRTETPRLGLWLDTSELTPEETVAEILSKAEDEARIYP</sequence>
<reference evidence="1 2" key="1">
    <citation type="submission" date="2018-01" db="EMBL/GenBank/DDBJ databases">
        <title>Draft genome sequence of Sphaerisporangium sp. 7K107.</title>
        <authorList>
            <person name="Sahin N."/>
            <person name="Saygin H."/>
            <person name="Ay H."/>
        </authorList>
    </citation>
    <scope>NUCLEOTIDE SEQUENCE [LARGE SCALE GENOMIC DNA]</scope>
    <source>
        <strain evidence="1 2">7K107</strain>
    </source>
</reference>
<dbReference type="AlphaFoldDB" id="A0A2W2F3C4"/>
<dbReference type="Gene3D" id="3.40.50.300">
    <property type="entry name" value="P-loop containing nucleotide triphosphate hydrolases"/>
    <property type="match status" value="1"/>
</dbReference>
<name>A0A2W2F3C4_9ACTN</name>
<dbReference type="InterPro" id="IPR027417">
    <property type="entry name" value="P-loop_NTPase"/>
</dbReference>